<gene>
    <name evidence="3" type="ORF">E4635_08735</name>
</gene>
<dbReference type="GO" id="GO:0005509">
    <property type="term" value="F:calcium ion binding"/>
    <property type="evidence" value="ECO:0007669"/>
    <property type="project" value="InterPro"/>
</dbReference>
<reference evidence="3 4" key="1">
    <citation type="submission" date="2019-04" db="EMBL/GenBank/DDBJ databases">
        <title>Flavobacterium sp. strain DS2-A Genome sequencing and assembly.</title>
        <authorList>
            <person name="Kim I."/>
        </authorList>
    </citation>
    <scope>NUCLEOTIDE SEQUENCE [LARGE SCALE GENOMIC DNA]</scope>
    <source>
        <strain evidence="3 4">DS2-A</strain>
    </source>
</reference>
<keyword evidence="4" id="KW-1185">Reference proteome</keyword>
<dbReference type="InterPro" id="IPR035234">
    <property type="entry name" value="IgGFc-bd_N"/>
</dbReference>
<feature type="domain" description="IgGFc-binding protein N-terminal" evidence="2">
    <location>
        <begin position="134"/>
        <end position="444"/>
    </location>
</feature>
<dbReference type="RefSeq" id="WP_135526253.1">
    <property type="nucleotide sequence ID" value="NZ_SRLH01000004.1"/>
</dbReference>
<evidence type="ECO:0000259" key="2">
    <source>
        <dbReference type="Pfam" id="PF17517"/>
    </source>
</evidence>
<dbReference type="InterPro" id="IPR028974">
    <property type="entry name" value="TSP_type-3_rpt"/>
</dbReference>
<dbReference type="Pfam" id="PF13585">
    <property type="entry name" value="CHU_C"/>
    <property type="match status" value="1"/>
</dbReference>
<dbReference type="Gene3D" id="4.10.1080.10">
    <property type="entry name" value="TSP type-3 repeat"/>
    <property type="match status" value="1"/>
</dbReference>
<dbReference type="SUPFAM" id="SSF103647">
    <property type="entry name" value="TSP type-3 repeat"/>
    <property type="match status" value="1"/>
</dbReference>
<keyword evidence="1" id="KW-0732">Signal</keyword>
<dbReference type="EMBL" id="SRLH01000004">
    <property type="protein sequence ID" value="TGD58083.1"/>
    <property type="molecule type" value="Genomic_DNA"/>
</dbReference>
<evidence type="ECO:0000313" key="4">
    <source>
        <dbReference type="Proteomes" id="UP000297407"/>
    </source>
</evidence>
<name>A0A4Z0L720_9FLAO</name>
<evidence type="ECO:0000256" key="1">
    <source>
        <dbReference type="SAM" id="SignalP"/>
    </source>
</evidence>
<proteinExistence type="predicted"/>
<feature type="chain" id="PRO_5021288700" evidence="1">
    <location>
        <begin position="19"/>
        <end position="1669"/>
    </location>
</feature>
<comment type="caution">
    <text evidence="3">The sequence shown here is derived from an EMBL/GenBank/DDBJ whole genome shotgun (WGS) entry which is preliminary data.</text>
</comment>
<protein>
    <submittedName>
        <fullName evidence="3">T9SS type B sorting domain-containing protein</fullName>
    </submittedName>
</protein>
<dbReference type="Proteomes" id="UP000297407">
    <property type="component" value="Unassembled WGS sequence"/>
</dbReference>
<feature type="signal peptide" evidence="1">
    <location>
        <begin position="1"/>
        <end position="18"/>
    </location>
</feature>
<sequence>MKIKLLLLSLFVSITCFSQFSKTHYIPPLSNSDSQEPQGQYLYISCPSLTPVNYKIIAIGGGIVTGVVSRDLPAKFEIGSGFDTQLLVNASDVGSVRNNKGYIVEAEDLVYVTVRLTSTPLNYQAGGLVSKGLAALGTRFRVGAFINTGVANTSDNHYTFASILATENNTVVSFGDIKPGVSLVNDAGSGNTPANVTLNSGESYVIAVHGPLDANRDGLIGASITSNKPIAVNCGSFAGSNGTTSNLDLGFDQIVSAERTGKEYIFIKGNGQDVTERPLIIANENNTEIYLNGSATAVATLNAGEYLALSGSDFSGNGNLYVRTSKNVFAYQGIGGTSDQANQNMHFLPPLSCETPKIINNIPFINEVGGNLVNFNGTVCIVTGTGATLNFIINAVNYTLASLPTAGITVNGPFAVNGNPNYQTYTFEGLTGNVSVFSSESVYLSYFGSSGAATYGGFYSGFTFKPEIAFNKIATTAENCIPNVKLAVNNLTGFDVFQWYFNETAIPGAVSNEYNPTQPGYYHVKATISSCGTSLESDRIPVSDCPTNLDGDLANDNIDIDDDNDGITNCTESFGSQNINLTNSAAGIVTAGTYSNTFSGTVTNSVPAAATPFTSNADGSFIMEMPAGKGYYVAYNLNFAQPANISLEYPAVANAADLLNANAEYVVNSDTNKTITVLNPTNQLLIDTNYDGIYESGVTQFSSFEIRFRLNGNVPLAAGTGTFKFQSYQVSNFKITHKNLLDSAGNKSTFKFVATCIPNDTDGDGIPNQLDTDSDNDAIPDSTEAQVNAAAVFANTDTNLDGLDNAYEPGITPIDTDTDGVPDYLDTDSDNDGIYDLDESIADTDADGIKNYRELDSDNDLCNDVVEAGYLDPNADGLLGNNPVTVNANGQVTSAAGYVAPNNNYTIAAPIAITAQPAVSPICELQNTSITVADNGGNTYQWEVSADGVLWNPIANDATYSGATTNTLAVTAATNAMNGYKYRVRLDKTGNSCGLLSADATLTIYPLPVVNDVTIVQCDDDLDLITSFNLTIKNDIISANFAAETFTYYKTLAGANTADPAQLIANPIAFVNTTSPTQVWARIVNANGCFNVAKINLVVSVSNIPQTYSYVIPPVCDDTLAPDGTVSGDIAINRRDGIATFDFAVAETDPVNGILQQLPPPASNYVIKYYKNETDALAIQNEITNISNYRNNCTGCQNQQDIWVRVENVIGEGCFGLGPFIKLAVEALPKANPVTIQNQCDDDHDGILTFNTATLEATLLGSQSLANVSVTYFDQANNPLPSPFPATFTTATQTIKARLTNNTPQACYDETAITFTVDATPQAFAPTTLIATVCDDEADPVLQNGSYPFATATMESEIINGQTGVTITYIDASGNPLTDAVGNLIVSPFPAVFMSPTQTIRAIVRSNTNSNCTASIAIPFVVNPVPNIKLLDDKIICTNIPSFSVTIDAGLLDPNSQNNYNYNWSLDGGATPAVTTYSQVVSTTGVYTVEVEDKITGCSRTRTITVAQSDVATILPADIEDLVDENTVTINISGPGDYWYSLDEEFGPFQQSNIFTEVIAGIHTVYVKDINGCGTVSKEIYVLGTPKFFTPNGDGIHDFWNVQGISAQSNANTVIYIFNRFGKLLKQITPLGAGWDGTFNGIQMPADDYWFTVTFENGRTAKGHFALKR</sequence>
<accession>A0A4Z0L720</accession>
<dbReference type="Pfam" id="PF17517">
    <property type="entry name" value="IgGFc_binding"/>
    <property type="match status" value="1"/>
</dbReference>
<organism evidence="3 4">
    <name type="scientific">Flavobacterium humi</name>
    <dbReference type="NCBI Taxonomy" id="2562683"/>
    <lineage>
        <taxon>Bacteria</taxon>
        <taxon>Pseudomonadati</taxon>
        <taxon>Bacteroidota</taxon>
        <taxon>Flavobacteriia</taxon>
        <taxon>Flavobacteriales</taxon>
        <taxon>Flavobacteriaceae</taxon>
        <taxon>Flavobacterium</taxon>
    </lineage>
</organism>
<evidence type="ECO:0000313" key="3">
    <source>
        <dbReference type="EMBL" id="TGD58083.1"/>
    </source>
</evidence>
<dbReference type="OrthoDB" id="9765926at2"/>